<evidence type="ECO:0000256" key="1">
    <source>
        <dbReference type="ARBA" id="ARBA00004611"/>
    </source>
</evidence>
<keyword evidence="4" id="KW-0282">Flagellum</keyword>
<dbReference type="AlphaFoldDB" id="A0A8T2N9U3"/>
<dbReference type="Pfam" id="PF05914">
    <property type="entry name" value="RIB43A"/>
    <property type="match status" value="3"/>
</dbReference>
<comment type="caution">
    <text evidence="11">The sequence shown here is derived from an EMBL/GenBank/DDBJ whole genome shotgun (WGS) entry which is preliminary data.</text>
</comment>
<feature type="compositionally biased region" description="Basic and acidic residues" evidence="10">
    <location>
        <begin position="185"/>
        <end position="197"/>
    </location>
</feature>
<keyword evidence="3" id="KW-0963">Cytoplasm</keyword>
<dbReference type="Proteomes" id="UP000824540">
    <property type="component" value="Unassembled WGS sequence"/>
</dbReference>
<evidence type="ECO:0000313" key="12">
    <source>
        <dbReference type="Proteomes" id="UP000824540"/>
    </source>
</evidence>
<dbReference type="OrthoDB" id="429119at2759"/>
<evidence type="ECO:0000256" key="6">
    <source>
        <dbReference type="ARBA" id="ARBA00023069"/>
    </source>
</evidence>
<comment type="similarity">
    <text evidence="2">Belongs to the RIB43A family.</text>
</comment>
<dbReference type="PANTHER" id="PTHR14517">
    <property type="entry name" value="RIB43A-RELATED"/>
    <property type="match status" value="1"/>
</dbReference>
<evidence type="ECO:0000256" key="3">
    <source>
        <dbReference type="ARBA" id="ARBA00022490"/>
    </source>
</evidence>
<keyword evidence="8" id="KW-0966">Cell projection</keyword>
<keyword evidence="7" id="KW-0206">Cytoskeleton</keyword>
<reference evidence="11" key="1">
    <citation type="thesis" date="2021" institute="BYU ScholarsArchive" country="Provo, UT, USA">
        <title>Applications of and Algorithms for Genome Assembly and Genomic Analyses with an Emphasis on Marine Teleosts.</title>
        <authorList>
            <person name="Pickett B.D."/>
        </authorList>
    </citation>
    <scope>NUCLEOTIDE SEQUENCE</scope>
    <source>
        <strain evidence="11">HI-2016</strain>
    </source>
</reference>
<evidence type="ECO:0000256" key="9">
    <source>
        <dbReference type="ARBA" id="ARBA00046435"/>
    </source>
</evidence>
<dbReference type="InterPro" id="IPR008805">
    <property type="entry name" value="RIB43A"/>
</dbReference>
<keyword evidence="5" id="KW-0175">Coiled coil</keyword>
<evidence type="ECO:0000256" key="10">
    <source>
        <dbReference type="SAM" id="MobiDB-lite"/>
    </source>
</evidence>
<keyword evidence="12" id="KW-1185">Reference proteome</keyword>
<dbReference type="EMBL" id="JAFBMS010000149">
    <property type="protein sequence ID" value="KAG9334452.1"/>
    <property type="molecule type" value="Genomic_DNA"/>
</dbReference>
<keyword evidence="6" id="KW-0969">Cilium</keyword>
<evidence type="ECO:0008006" key="13">
    <source>
        <dbReference type="Google" id="ProtNLM"/>
    </source>
</evidence>
<accession>A0A8T2N9U3</accession>
<evidence type="ECO:0000256" key="8">
    <source>
        <dbReference type="ARBA" id="ARBA00023273"/>
    </source>
</evidence>
<evidence type="ECO:0000256" key="2">
    <source>
        <dbReference type="ARBA" id="ARBA00006875"/>
    </source>
</evidence>
<evidence type="ECO:0000256" key="4">
    <source>
        <dbReference type="ARBA" id="ARBA00022846"/>
    </source>
</evidence>
<evidence type="ECO:0000256" key="5">
    <source>
        <dbReference type="ARBA" id="ARBA00023054"/>
    </source>
</evidence>
<comment type="subunit">
    <text evidence="9">Microtubule inner protein component of sperm flagellar doublet microtubules.</text>
</comment>
<evidence type="ECO:0000313" key="11">
    <source>
        <dbReference type="EMBL" id="KAG9334452.1"/>
    </source>
</evidence>
<gene>
    <name evidence="11" type="ORF">JZ751_007649</name>
</gene>
<name>A0A8T2N9U3_9TELE</name>
<evidence type="ECO:0000256" key="7">
    <source>
        <dbReference type="ARBA" id="ARBA00023212"/>
    </source>
</evidence>
<comment type="subcellular location">
    <subcellularLocation>
        <location evidence="1">Cytoplasm</location>
        <location evidence="1">Cytoskeleton</location>
        <location evidence="1">Flagellum axoneme</location>
    </subcellularLocation>
</comment>
<proteinExistence type="inferred from homology"/>
<protein>
    <recommendedName>
        <fullName evidence="13">RIB43A-like with coiled-coils protein 2</fullName>
    </recommendedName>
</protein>
<dbReference type="PANTHER" id="PTHR14517:SF10">
    <property type="entry name" value="RIB43A-LIKE WITH COILED-COILS PROTEIN 2"/>
    <property type="match status" value="1"/>
</dbReference>
<organism evidence="11 12">
    <name type="scientific">Albula glossodonta</name>
    <name type="common">roundjaw bonefish</name>
    <dbReference type="NCBI Taxonomy" id="121402"/>
    <lineage>
        <taxon>Eukaryota</taxon>
        <taxon>Metazoa</taxon>
        <taxon>Chordata</taxon>
        <taxon>Craniata</taxon>
        <taxon>Vertebrata</taxon>
        <taxon>Euteleostomi</taxon>
        <taxon>Actinopterygii</taxon>
        <taxon>Neopterygii</taxon>
        <taxon>Teleostei</taxon>
        <taxon>Albuliformes</taxon>
        <taxon>Albulidae</taxon>
        <taxon>Albula</taxon>
    </lineage>
</organism>
<sequence>MKKVELQSDRIAAANLERRRNRELQRKERIFNEKVRTIGIDKDALDYQVQERRDQGRREAEILNAYDMVRHDQVANLLDSRQSRDRRRLEETIQHFRQNFQQPESRREFDLNDPDLLKKQERGGQVLPGLAGEDPGKRDRYYHSTAALDRRTMELQQIESQRQRAMAMATKQFNLAKAAEGMEQQQRERQREEEDNRMEIQNQLQVVNLHEGDPGSASVMGLARLWLNKGLTAEHKKQLRRAMDNANAQLAEGQSERRTFFERDVNYAPDESYFAQFNTSSR</sequence>
<feature type="region of interest" description="Disordered" evidence="10">
    <location>
        <begin position="178"/>
        <end position="197"/>
    </location>
</feature>